<sequence length="339" mass="34622">MDERNRRTYLLGAIGAVVVLTLLFVAVGARRIADSLLSADPVFVAATAGLACCWLAAWGLMLRTVLGALGVSLPPPLAVAVYAGIVFGNNVTPFGQAGGEPVAAALVSKVADARYETGLAAVTSLDVLNVVPSLSLAFLGVGYYATTAAVGERLEAAVLSVAALGVGVVLVATVVWRRRHAIATRLPAVVAPRLGRLGGERFDPEALEADLRERTRRFFANVGRVATSRRRLAAALGLSLSGWLFQVVALAAAFAAVGHAAPLAVLVFAIPIANLAGAAPLPGGLGGIEAAFVAVLVPTTGIEPSAVTAAVLVFRGATYWLSTLLGGVAVSAFGVRTVR</sequence>
<evidence type="ECO:0000256" key="1">
    <source>
        <dbReference type="ARBA" id="ARBA00004651"/>
    </source>
</evidence>
<keyword evidence="3" id="KW-1003">Cell membrane</keyword>
<dbReference type="NCBIfam" id="TIGR00374">
    <property type="entry name" value="flippase-like domain"/>
    <property type="match status" value="1"/>
</dbReference>
<dbReference type="PANTHER" id="PTHR39087">
    <property type="entry name" value="UPF0104 MEMBRANE PROTEIN MJ1595"/>
    <property type="match status" value="1"/>
</dbReference>
<evidence type="ECO:0000256" key="4">
    <source>
        <dbReference type="ARBA" id="ARBA00022692"/>
    </source>
</evidence>
<feature type="transmembrane region" description="Helical" evidence="7">
    <location>
        <begin position="41"/>
        <end position="62"/>
    </location>
</feature>
<dbReference type="InterPro" id="IPR022791">
    <property type="entry name" value="L-PG_synthase/AglD"/>
</dbReference>
<feature type="transmembrane region" description="Helical" evidence="7">
    <location>
        <begin position="319"/>
        <end position="338"/>
    </location>
</feature>
<evidence type="ECO:0000313" key="8">
    <source>
        <dbReference type="EMBL" id="MFC4987773.1"/>
    </source>
</evidence>
<keyword evidence="9" id="KW-1185">Reference proteome</keyword>
<dbReference type="EMBL" id="JBHSJG010000029">
    <property type="protein sequence ID" value="MFC4987773.1"/>
    <property type="molecule type" value="Genomic_DNA"/>
</dbReference>
<evidence type="ECO:0000256" key="3">
    <source>
        <dbReference type="ARBA" id="ARBA00022475"/>
    </source>
</evidence>
<proteinExistence type="inferred from homology"/>
<feature type="transmembrane region" description="Helical" evidence="7">
    <location>
        <begin position="156"/>
        <end position="176"/>
    </location>
</feature>
<name>A0ABD5QDF3_9EURY</name>
<feature type="transmembrane region" description="Helical" evidence="7">
    <location>
        <begin position="291"/>
        <end position="313"/>
    </location>
</feature>
<dbReference type="Pfam" id="PF03706">
    <property type="entry name" value="LPG_synthase_TM"/>
    <property type="match status" value="1"/>
</dbReference>
<reference evidence="8 9" key="1">
    <citation type="journal article" date="2019" name="Int. J. Syst. Evol. Microbiol.">
        <title>The Global Catalogue of Microorganisms (GCM) 10K type strain sequencing project: providing services to taxonomists for standard genome sequencing and annotation.</title>
        <authorList>
            <consortium name="The Broad Institute Genomics Platform"/>
            <consortium name="The Broad Institute Genome Sequencing Center for Infectious Disease"/>
            <person name="Wu L."/>
            <person name="Ma J."/>
        </authorList>
    </citation>
    <scope>NUCLEOTIDE SEQUENCE [LARGE SCALE GENOMIC DNA]</scope>
    <source>
        <strain evidence="8 9">CGMCC 1.15824</strain>
    </source>
</reference>
<feature type="transmembrane region" description="Helical" evidence="7">
    <location>
        <begin position="9"/>
        <end position="29"/>
    </location>
</feature>
<keyword evidence="5 7" id="KW-1133">Transmembrane helix</keyword>
<evidence type="ECO:0000256" key="7">
    <source>
        <dbReference type="SAM" id="Phobius"/>
    </source>
</evidence>
<evidence type="ECO:0000256" key="2">
    <source>
        <dbReference type="ARBA" id="ARBA00011061"/>
    </source>
</evidence>
<gene>
    <name evidence="8" type="ORF">ACFPFO_08345</name>
</gene>
<dbReference type="GO" id="GO:0005886">
    <property type="term" value="C:plasma membrane"/>
    <property type="evidence" value="ECO:0007669"/>
    <property type="project" value="UniProtKB-SubCell"/>
</dbReference>
<comment type="similarity">
    <text evidence="2">Belongs to the UPF0104 family.</text>
</comment>
<comment type="subcellular location">
    <subcellularLocation>
        <location evidence="1">Cell membrane</location>
        <topology evidence="1">Multi-pass membrane protein</topology>
    </subcellularLocation>
</comment>
<protein>
    <submittedName>
        <fullName evidence="8">YbhN family protein</fullName>
    </submittedName>
</protein>
<dbReference type="RefSeq" id="WP_224827808.1">
    <property type="nucleotide sequence ID" value="NZ_JAIVEF010000002.1"/>
</dbReference>
<evidence type="ECO:0000313" key="9">
    <source>
        <dbReference type="Proteomes" id="UP001595925"/>
    </source>
</evidence>
<comment type="caution">
    <text evidence="8">The sequence shown here is derived from an EMBL/GenBank/DDBJ whole genome shotgun (WGS) entry which is preliminary data.</text>
</comment>
<evidence type="ECO:0000256" key="5">
    <source>
        <dbReference type="ARBA" id="ARBA00022989"/>
    </source>
</evidence>
<keyword evidence="6 7" id="KW-0472">Membrane</keyword>
<accession>A0ABD5QDF3</accession>
<dbReference type="PANTHER" id="PTHR39087:SF2">
    <property type="entry name" value="UPF0104 MEMBRANE PROTEIN MJ1595"/>
    <property type="match status" value="1"/>
</dbReference>
<evidence type="ECO:0000256" key="6">
    <source>
        <dbReference type="ARBA" id="ARBA00023136"/>
    </source>
</evidence>
<dbReference type="AlphaFoldDB" id="A0ABD5QDF3"/>
<dbReference type="Proteomes" id="UP001595925">
    <property type="component" value="Unassembled WGS sequence"/>
</dbReference>
<feature type="transmembrane region" description="Helical" evidence="7">
    <location>
        <begin position="232"/>
        <end position="254"/>
    </location>
</feature>
<keyword evidence="4 7" id="KW-0812">Transmembrane</keyword>
<feature type="transmembrane region" description="Helical" evidence="7">
    <location>
        <begin position="260"/>
        <end position="279"/>
    </location>
</feature>
<organism evidence="8 9">
    <name type="scientific">Saliphagus infecundisoli</name>
    <dbReference type="NCBI Taxonomy" id="1849069"/>
    <lineage>
        <taxon>Archaea</taxon>
        <taxon>Methanobacteriati</taxon>
        <taxon>Methanobacteriota</taxon>
        <taxon>Stenosarchaea group</taxon>
        <taxon>Halobacteria</taxon>
        <taxon>Halobacteriales</taxon>
        <taxon>Natrialbaceae</taxon>
        <taxon>Saliphagus</taxon>
    </lineage>
</organism>